<evidence type="ECO:0000313" key="10">
    <source>
        <dbReference type="EMBL" id="MFL9884937.1"/>
    </source>
</evidence>
<dbReference type="Pfam" id="PF07559">
    <property type="entry name" value="FlgE_D2"/>
    <property type="match status" value="1"/>
</dbReference>
<evidence type="ECO:0000256" key="2">
    <source>
        <dbReference type="ARBA" id="ARBA00009677"/>
    </source>
</evidence>
<dbReference type="InterPro" id="IPR053967">
    <property type="entry name" value="LlgE_F_G-like_D1"/>
</dbReference>
<dbReference type="InterPro" id="IPR001444">
    <property type="entry name" value="Flag_bb_rod_N"/>
</dbReference>
<dbReference type="PANTHER" id="PTHR30435">
    <property type="entry name" value="FLAGELLAR PROTEIN"/>
    <property type="match status" value="1"/>
</dbReference>
<evidence type="ECO:0000256" key="1">
    <source>
        <dbReference type="ARBA" id="ARBA00004117"/>
    </source>
</evidence>
<evidence type="ECO:0000313" key="11">
    <source>
        <dbReference type="Proteomes" id="UP001629249"/>
    </source>
</evidence>
<evidence type="ECO:0000259" key="7">
    <source>
        <dbReference type="Pfam" id="PF06429"/>
    </source>
</evidence>
<evidence type="ECO:0000256" key="4">
    <source>
        <dbReference type="ARBA" id="ARBA00023143"/>
    </source>
</evidence>
<dbReference type="Pfam" id="PF06429">
    <property type="entry name" value="Flg_bbr_C"/>
    <property type="match status" value="1"/>
</dbReference>
<dbReference type="RefSeq" id="WP_153137846.1">
    <property type="nucleotide sequence ID" value="NZ_JAQQFH010000016.1"/>
</dbReference>
<accession>A0ABW8ZPF9</accession>
<feature type="domain" description="Flagellar hook protein FlgE/F/G-like D1" evidence="9">
    <location>
        <begin position="83"/>
        <end position="140"/>
    </location>
</feature>
<dbReference type="InterPro" id="IPR010930">
    <property type="entry name" value="Flg_bb/hook_C_dom"/>
</dbReference>
<evidence type="ECO:0000256" key="3">
    <source>
        <dbReference type="ARBA" id="ARBA00019015"/>
    </source>
</evidence>
<evidence type="ECO:0000259" key="8">
    <source>
        <dbReference type="Pfam" id="PF07559"/>
    </source>
</evidence>
<dbReference type="SUPFAM" id="SSF117143">
    <property type="entry name" value="Flagellar hook protein flgE"/>
    <property type="match status" value="1"/>
</dbReference>
<evidence type="ECO:0000259" key="9">
    <source>
        <dbReference type="Pfam" id="PF22692"/>
    </source>
</evidence>
<feature type="domain" description="Flagellar hook protein FlgE D2" evidence="8">
    <location>
        <begin position="260"/>
        <end position="396"/>
    </location>
</feature>
<dbReference type="InterPro" id="IPR002371">
    <property type="entry name" value="FlgK"/>
</dbReference>
<comment type="subcellular location">
    <subcellularLocation>
        <location evidence="1 5">Bacterial flagellum basal body</location>
    </subcellularLocation>
</comment>
<gene>
    <name evidence="10" type="ORF">PQR66_17985</name>
</gene>
<keyword evidence="10" id="KW-0969">Cilium</keyword>
<proteinExistence type="inferred from homology"/>
<dbReference type="NCBIfam" id="TIGR03506">
    <property type="entry name" value="FlgEFG_subfam"/>
    <property type="match status" value="2"/>
</dbReference>
<reference evidence="10 11" key="1">
    <citation type="journal article" date="2024" name="Chem. Sci.">
        <title>Discovery of megapolipeptins by genome mining of a Burkholderiales bacteria collection.</title>
        <authorList>
            <person name="Paulo B.S."/>
            <person name="Recchia M.J.J."/>
            <person name="Lee S."/>
            <person name="Fergusson C.H."/>
            <person name="Romanowski S.B."/>
            <person name="Hernandez A."/>
            <person name="Krull N."/>
            <person name="Liu D.Y."/>
            <person name="Cavanagh H."/>
            <person name="Bos A."/>
            <person name="Gray C.A."/>
            <person name="Murphy B.T."/>
            <person name="Linington R.G."/>
            <person name="Eustaquio A.S."/>
        </authorList>
    </citation>
    <scope>NUCLEOTIDE SEQUENCE [LARGE SCALE GENOMIC DNA]</scope>
    <source>
        <strain evidence="10 11">RL16-012-BIC-B</strain>
    </source>
</reference>
<dbReference type="PRINTS" id="PR01005">
    <property type="entry name" value="FLGHOOKAP1"/>
</dbReference>
<dbReference type="PROSITE" id="PS00588">
    <property type="entry name" value="FLAGELLA_BB_ROD"/>
    <property type="match status" value="1"/>
</dbReference>
<name>A0ABW8ZPF9_9BURK</name>
<dbReference type="Pfam" id="PF22692">
    <property type="entry name" value="LlgE_F_G_D1"/>
    <property type="match status" value="1"/>
</dbReference>
<dbReference type="InterPro" id="IPR020013">
    <property type="entry name" value="Flagellar_FlgE/F/G"/>
</dbReference>
<keyword evidence="11" id="KW-1185">Reference proteome</keyword>
<dbReference type="InterPro" id="IPR011491">
    <property type="entry name" value="FlgE_D2"/>
</dbReference>
<comment type="similarity">
    <text evidence="2 5">Belongs to the flagella basal body rod proteins family.</text>
</comment>
<dbReference type="PANTHER" id="PTHR30435:SF1">
    <property type="entry name" value="FLAGELLAR HOOK PROTEIN FLGE"/>
    <property type="match status" value="1"/>
</dbReference>
<comment type="function">
    <text evidence="5">A flexible structure which links the flagellar filament to the drive apparatus in the basal body.</text>
</comment>
<dbReference type="InterPro" id="IPR019776">
    <property type="entry name" value="Flagellar_basal_body_rod_CS"/>
</dbReference>
<evidence type="ECO:0000259" key="6">
    <source>
        <dbReference type="Pfam" id="PF00460"/>
    </source>
</evidence>
<dbReference type="Gene3D" id="2.60.98.20">
    <property type="entry name" value="Flagellar hook protein FlgE"/>
    <property type="match status" value="1"/>
</dbReference>
<evidence type="ECO:0000256" key="5">
    <source>
        <dbReference type="RuleBase" id="RU362116"/>
    </source>
</evidence>
<dbReference type="InterPro" id="IPR037058">
    <property type="entry name" value="Falgellar_hook_FlgE_sf"/>
</dbReference>
<dbReference type="EMBL" id="JAQQFN010000013">
    <property type="protein sequence ID" value="MFL9884937.1"/>
    <property type="molecule type" value="Genomic_DNA"/>
</dbReference>
<keyword evidence="4 5" id="KW-0975">Bacterial flagellum</keyword>
<keyword evidence="10" id="KW-0966">Cell projection</keyword>
<dbReference type="InterPro" id="IPR037925">
    <property type="entry name" value="FlgE/F/G-like"/>
</dbReference>
<sequence length="514" mass="52563">MGYQQGLSGLSAASSDLDVIGNNIANANTTGFKSGAAQFADMYANSVATAVNNQIGIGTQLSEVQQQFSQGTITSTNQALDVAINGNGFFQLSNNGSLVYSRNGVFQLDKNGYITNAQGLQLMGYAANSSGVINTAQTVPLSVPTANIAPQATTKIVAGLNLNAQDPLMLGTPTVAAAAGNSGGLSTTGATITNTASGTNNDNYSVTFDATTTPPTYKVTDSTLGTTSAATPYTSGTAIQLGNGQTITITGTPATGDSYTIKPTAIAFNQNSSSTYNYSTSTTVYDSLGGSQTVNMYFAKTSAGTWNVYAGTSTGTANLVGQANFNSSGTLLGTTQVNTPLTSPPTFTATTTPFVYNFSIPTTDGSSTPQNLTLNIGGTTQYGGKDGVNSLQPDGYAAGTLTSFTIGADGTLTGNYSNQQTAALGQIVLANFSNQNGLVNLGNNEFQQTSQSGVAQISSPGSTNHGVLQGGALENSNVDLTSELVNLITAQRNYQANAQTIKTQQTVDQTLINL</sequence>
<feature type="domain" description="Flagellar basal-body/hook protein C-terminal" evidence="7">
    <location>
        <begin position="470"/>
        <end position="514"/>
    </location>
</feature>
<comment type="caution">
    <text evidence="10">The sequence shown here is derived from an EMBL/GenBank/DDBJ whole genome shotgun (WGS) entry which is preliminary data.</text>
</comment>
<keyword evidence="10" id="KW-0282">Flagellum</keyword>
<organism evidence="10 11">
    <name type="scientific">Paraburkholderia agricolaris</name>
    <dbReference type="NCBI Taxonomy" id="2152888"/>
    <lineage>
        <taxon>Bacteria</taxon>
        <taxon>Pseudomonadati</taxon>
        <taxon>Pseudomonadota</taxon>
        <taxon>Betaproteobacteria</taxon>
        <taxon>Burkholderiales</taxon>
        <taxon>Burkholderiaceae</taxon>
        <taxon>Paraburkholderia</taxon>
    </lineage>
</organism>
<dbReference type="Proteomes" id="UP001629249">
    <property type="component" value="Unassembled WGS sequence"/>
</dbReference>
<protein>
    <recommendedName>
        <fullName evidence="3 5">Flagellar hook protein FlgE</fullName>
    </recommendedName>
</protein>
<feature type="domain" description="Flagellar basal body rod protein N-terminal" evidence="6">
    <location>
        <begin position="6"/>
        <end position="33"/>
    </location>
</feature>
<dbReference type="Pfam" id="PF00460">
    <property type="entry name" value="Flg_bb_rod"/>
    <property type="match status" value="1"/>
</dbReference>